<gene>
    <name evidence="1" type="ORF">AVEN_258432_1</name>
</gene>
<evidence type="ECO:0000313" key="1">
    <source>
        <dbReference type="EMBL" id="GBM15888.1"/>
    </source>
</evidence>
<organism evidence="1 2">
    <name type="scientific">Araneus ventricosus</name>
    <name type="common">Orbweaver spider</name>
    <name type="synonym">Epeira ventricosa</name>
    <dbReference type="NCBI Taxonomy" id="182803"/>
    <lineage>
        <taxon>Eukaryota</taxon>
        <taxon>Metazoa</taxon>
        <taxon>Ecdysozoa</taxon>
        <taxon>Arthropoda</taxon>
        <taxon>Chelicerata</taxon>
        <taxon>Arachnida</taxon>
        <taxon>Araneae</taxon>
        <taxon>Araneomorphae</taxon>
        <taxon>Entelegynae</taxon>
        <taxon>Araneoidea</taxon>
        <taxon>Araneidae</taxon>
        <taxon>Araneus</taxon>
    </lineage>
</organism>
<name>A0A4Y2DIR7_ARAVE</name>
<dbReference type="AlphaFoldDB" id="A0A4Y2DIR7"/>
<evidence type="ECO:0000313" key="2">
    <source>
        <dbReference type="Proteomes" id="UP000499080"/>
    </source>
</evidence>
<sequence length="143" mass="15593">MSYEFPEVAGERADDDILADVVLCVLSTSAVAVFKIESFQVVRTEAMVCNLLCEVGVTYTPGGFNFLEDGVGVPPVSGVGALGKVSHFETCDGTDSGSRSRRKLYRINFKNSYILQEENSKEPLVQDGNLVTLPLPTCPHWQC</sequence>
<accession>A0A4Y2DIR7</accession>
<keyword evidence="2" id="KW-1185">Reference proteome</keyword>
<proteinExistence type="predicted"/>
<comment type="caution">
    <text evidence="1">The sequence shown here is derived from an EMBL/GenBank/DDBJ whole genome shotgun (WGS) entry which is preliminary data.</text>
</comment>
<dbReference type="EMBL" id="BGPR01000365">
    <property type="protein sequence ID" value="GBM15888.1"/>
    <property type="molecule type" value="Genomic_DNA"/>
</dbReference>
<reference evidence="1 2" key="1">
    <citation type="journal article" date="2019" name="Sci. Rep.">
        <title>Orb-weaving spider Araneus ventricosus genome elucidates the spidroin gene catalogue.</title>
        <authorList>
            <person name="Kono N."/>
            <person name="Nakamura H."/>
            <person name="Ohtoshi R."/>
            <person name="Moran D.A.P."/>
            <person name="Shinohara A."/>
            <person name="Yoshida Y."/>
            <person name="Fujiwara M."/>
            <person name="Mori M."/>
            <person name="Tomita M."/>
            <person name="Arakawa K."/>
        </authorList>
    </citation>
    <scope>NUCLEOTIDE SEQUENCE [LARGE SCALE GENOMIC DNA]</scope>
</reference>
<dbReference type="Proteomes" id="UP000499080">
    <property type="component" value="Unassembled WGS sequence"/>
</dbReference>
<protein>
    <submittedName>
        <fullName evidence="1">Uncharacterized protein</fullName>
    </submittedName>
</protein>